<dbReference type="AlphaFoldDB" id="A0A9W9AJU0"/>
<proteinExistence type="predicted"/>
<evidence type="ECO:0000256" key="1">
    <source>
        <dbReference type="SAM" id="Phobius"/>
    </source>
</evidence>
<accession>A0A9W9AJU0</accession>
<name>A0A9W9AJU0_9AGAR</name>
<evidence type="ECO:0000313" key="2">
    <source>
        <dbReference type="EMBL" id="KAJ4484655.1"/>
    </source>
</evidence>
<keyword evidence="1" id="KW-1133">Transmembrane helix</keyword>
<reference evidence="2" key="2">
    <citation type="journal article" date="2023" name="Proc. Natl. Acad. Sci. U.S.A.">
        <title>A global phylogenomic analysis of the shiitake genus Lentinula.</title>
        <authorList>
            <person name="Sierra-Patev S."/>
            <person name="Min B."/>
            <person name="Naranjo-Ortiz M."/>
            <person name="Looney B."/>
            <person name="Konkel Z."/>
            <person name="Slot J.C."/>
            <person name="Sakamoto Y."/>
            <person name="Steenwyk J.L."/>
            <person name="Rokas A."/>
            <person name="Carro J."/>
            <person name="Camarero S."/>
            <person name="Ferreira P."/>
            <person name="Molpeceres G."/>
            <person name="Ruiz-Duenas F.J."/>
            <person name="Serrano A."/>
            <person name="Henrissat B."/>
            <person name="Drula E."/>
            <person name="Hughes K.W."/>
            <person name="Mata J.L."/>
            <person name="Ishikawa N.K."/>
            <person name="Vargas-Isla R."/>
            <person name="Ushijima S."/>
            <person name="Smith C.A."/>
            <person name="Donoghue J."/>
            <person name="Ahrendt S."/>
            <person name="Andreopoulos W."/>
            <person name="He G."/>
            <person name="LaButti K."/>
            <person name="Lipzen A."/>
            <person name="Ng V."/>
            <person name="Riley R."/>
            <person name="Sandor L."/>
            <person name="Barry K."/>
            <person name="Martinez A.T."/>
            <person name="Xiao Y."/>
            <person name="Gibbons J.G."/>
            <person name="Terashima K."/>
            <person name="Grigoriev I.V."/>
            <person name="Hibbett D."/>
        </authorList>
    </citation>
    <scope>NUCLEOTIDE SEQUENCE</scope>
    <source>
        <strain evidence="2">Sp2 HRB7682 ss15</strain>
    </source>
</reference>
<keyword evidence="1" id="KW-0472">Membrane</keyword>
<keyword evidence="1" id="KW-0812">Transmembrane</keyword>
<organism evidence="2 3">
    <name type="scientific">Lentinula lateritia</name>
    <dbReference type="NCBI Taxonomy" id="40482"/>
    <lineage>
        <taxon>Eukaryota</taxon>
        <taxon>Fungi</taxon>
        <taxon>Dikarya</taxon>
        <taxon>Basidiomycota</taxon>
        <taxon>Agaricomycotina</taxon>
        <taxon>Agaricomycetes</taxon>
        <taxon>Agaricomycetidae</taxon>
        <taxon>Agaricales</taxon>
        <taxon>Marasmiineae</taxon>
        <taxon>Omphalotaceae</taxon>
        <taxon>Lentinula</taxon>
    </lineage>
</organism>
<dbReference type="Proteomes" id="UP001150238">
    <property type="component" value="Unassembled WGS sequence"/>
</dbReference>
<feature type="transmembrane region" description="Helical" evidence="1">
    <location>
        <begin position="46"/>
        <end position="72"/>
    </location>
</feature>
<protein>
    <recommendedName>
        <fullName evidence="4">MARVEL domain-containing protein</fullName>
    </recommendedName>
</protein>
<dbReference type="EMBL" id="JANVFS010000011">
    <property type="protein sequence ID" value="KAJ4484655.1"/>
    <property type="molecule type" value="Genomic_DNA"/>
</dbReference>
<evidence type="ECO:0000313" key="3">
    <source>
        <dbReference type="Proteomes" id="UP001150238"/>
    </source>
</evidence>
<reference evidence="2" key="1">
    <citation type="submission" date="2022-08" db="EMBL/GenBank/DDBJ databases">
        <authorList>
            <consortium name="DOE Joint Genome Institute"/>
            <person name="Min B."/>
            <person name="Riley R."/>
            <person name="Sierra-Patev S."/>
            <person name="Naranjo-Ortiz M."/>
            <person name="Looney B."/>
            <person name="Konkel Z."/>
            <person name="Slot J.C."/>
            <person name="Sakamoto Y."/>
            <person name="Steenwyk J.L."/>
            <person name="Rokas A."/>
            <person name="Carro J."/>
            <person name="Camarero S."/>
            <person name="Ferreira P."/>
            <person name="Molpeceres G."/>
            <person name="Ruiz-Duenas F.J."/>
            <person name="Serrano A."/>
            <person name="Henrissat B."/>
            <person name="Drula E."/>
            <person name="Hughes K.W."/>
            <person name="Mata J.L."/>
            <person name="Ishikawa N.K."/>
            <person name="Vargas-Isla R."/>
            <person name="Ushijima S."/>
            <person name="Smith C.A."/>
            <person name="Ahrendt S."/>
            <person name="Andreopoulos W."/>
            <person name="He G."/>
            <person name="Labutti K."/>
            <person name="Lipzen A."/>
            <person name="Ng V."/>
            <person name="Sandor L."/>
            <person name="Barry K."/>
            <person name="Martinez A.T."/>
            <person name="Xiao Y."/>
            <person name="Gibbons J.G."/>
            <person name="Terashima K."/>
            <person name="Hibbett D.S."/>
            <person name="Grigoriev I.V."/>
        </authorList>
    </citation>
    <scope>NUCLEOTIDE SEQUENCE</scope>
    <source>
        <strain evidence="2">Sp2 HRB7682 ss15</strain>
    </source>
</reference>
<feature type="transmembrane region" description="Helical" evidence="1">
    <location>
        <begin position="78"/>
        <end position="97"/>
    </location>
</feature>
<comment type="caution">
    <text evidence="2">The sequence shown here is derived from an EMBL/GenBank/DDBJ whole genome shotgun (WGS) entry which is preliminary data.</text>
</comment>
<gene>
    <name evidence="2" type="ORF">C8J55DRAFT_425151</name>
</gene>
<evidence type="ECO:0008006" key="4">
    <source>
        <dbReference type="Google" id="ProtNLM"/>
    </source>
</evidence>
<feature type="transmembrane region" description="Helical" evidence="1">
    <location>
        <begin position="12"/>
        <end position="34"/>
    </location>
</feature>
<sequence length="180" mass="19652">MSINVQGHFHPFLFTVMTLCAAAELGLTAFLISAGNANGTWPSPRYHALLIMFAFNASWTLLFSTAYMLYLFDGATHFLANVASSVIWVLLTGILWGTAAGVMHNTRTGTDCPDVPPISRRSDDLTDSSRCRQSLTVEALGWTEFGLCTVNILATCAWVYTSSTTSRSRVSLVGDSRRMV</sequence>